<evidence type="ECO:0000313" key="5">
    <source>
        <dbReference type="EMBL" id="MET3580499.1"/>
    </source>
</evidence>
<evidence type="ECO:0000256" key="1">
    <source>
        <dbReference type="ARBA" id="ARBA00006739"/>
    </source>
</evidence>
<dbReference type="CDD" id="cd00761">
    <property type="entry name" value="Glyco_tranf_GTA_type"/>
    <property type="match status" value="1"/>
</dbReference>
<keyword evidence="2" id="KW-0328">Glycosyltransferase</keyword>
<evidence type="ECO:0000256" key="3">
    <source>
        <dbReference type="ARBA" id="ARBA00022679"/>
    </source>
</evidence>
<dbReference type="RefSeq" id="WP_354492235.1">
    <property type="nucleotide sequence ID" value="NZ_JBEPMC010000006.1"/>
</dbReference>
<proteinExistence type="inferred from homology"/>
<dbReference type="PANTHER" id="PTHR43685:SF5">
    <property type="entry name" value="GLYCOSYLTRANSFERASE EPSE-RELATED"/>
    <property type="match status" value="1"/>
</dbReference>
<dbReference type="SUPFAM" id="SSF53448">
    <property type="entry name" value="Nucleotide-diphospho-sugar transferases"/>
    <property type="match status" value="1"/>
</dbReference>
<keyword evidence="3" id="KW-0808">Transferase</keyword>
<dbReference type="InterPro" id="IPR050834">
    <property type="entry name" value="Glycosyltransf_2"/>
</dbReference>
<accession>A0ABV2GQD8</accession>
<gene>
    <name evidence="5" type="ORF">ABID19_003538</name>
</gene>
<evidence type="ECO:0000256" key="2">
    <source>
        <dbReference type="ARBA" id="ARBA00022676"/>
    </source>
</evidence>
<evidence type="ECO:0000313" key="6">
    <source>
        <dbReference type="Proteomes" id="UP001549204"/>
    </source>
</evidence>
<dbReference type="Gene3D" id="3.90.550.10">
    <property type="entry name" value="Spore Coat Polysaccharide Biosynthesis Protein SpsA, Chain A"/>
    <property type="match status" value="1"/>
</dbReference>
<dbReference type="Proteomes" id="UP001549204">
    <property type="component" value="Unassembled WGS sequence"/>
</dbReference>
<sequence length="346" mass="39523">MKQSPLDQFQTTDVVDQNHCADASGLRPFISVGIPTFRRPDTIRRAIDSILHQDFSNWELVVSDDEGPEGSTWAIVTEYARAEPRIRIVENRRGRGQVENTNNAMLACTGKWIKLLHDDDWLAPGALKTFAEVSKKHPSAAFITCAANVMEEKRVKFRLAPQDRERISVYSSQQCLTDLYLVRTTRTLGIIPSTLLINRDVIHAGCLMRAHKSIPAGVDQLFFVDLARHGYMVAINDGLIFYDATNHPSITTSKNFDEVDQVTLAVKQLNWNLIEDRKHLPRPETVLRALRVARLPMRFHRQPWRATIRDAMQILRPSVMKVANQHILAYLFAIRPRLGRLLTRTR</sequence>
<dbReference type="Pfam" id="PF00535">
    <property type="entry name" value="Glycos_transf_2"/>
    <property type="match status" value="1"/>
</dbReference>
<dbReference type="PANTHER" id="PTHR43685">
    <property type="entry name" value="GLYCOSYLTRANSFERASE"/>
    <property type="match status" value="1"/>
</dbReference>
<dbReference type="InterPro" id="IPR029044">
    <property type="entry name" value="Nucleotide-diphossugar_trans"/>
</dbReference>
<protein>
    <submittedName>
        <fullName evidence="5">Glycosyltransferase involved in cell wall biosynthesis</fullName>
    </submittedName>
</protein>
<evidence type="ECO:0000259" key="4">
    <source>
        <dbReference type="Pfam" id="PF00535"/>
    </source>
</evidence>
<comment type="caution">
    <text evidence="5">The sequence shown here is derived from an EMBL/GenBank/DDBJ whole genome shotgun (WGS) entry which is preliminary data.</text>
</comment>
<keyword evidence="6" id="KW-1185">Reference proteome</keyword>
<comment type="similarity">
    <text evidence="1">Belongs to the glycosyltransferase 2 family.</text>
</comment>
<feature type="domain" description="Glycosyltransferase 2-like" evidence="4">
    <location>
        <begin position="31"/>
        <end position="158"/>
    </location>
</feature>
<dbReference type="InterPro" id="IPR001173">
    <property type="entry name" value="Glyco_trans_2-like"/>
</dbReference>
<name>A0ABV2GQD8_9HYPH</name>
<dbReference type="EMBL" id="JBEPMC010000006">
    <property type="protein sequence ID" value="MET3580499.1"/>
    <property type="molecule type" value="Genomic_DNA"/>
</dbReference>
<organism evidence="5 6">
    <name type="scientific">Mesorhizobium robiniae</name>
    <dbReference type="NCBI Taxonomy" id="559315"/>
    <lineage>
        <taxon>Bacteria</taxon>
        <taxon>Pseudomonadati</taxon>
        <taxon>Pseudomonadota</taxon>
        <taxon>Alphaproteobacteria</taxon>
        <taxon>Hyphomicrobiales</taxon>
        <taxon>Phyllobacteriaceae</taxon>
        <taxon>Mesorhizobium</taxon>
    </lineage>
</organism>
<reference evidence="5 6" key="1">
    <citation type="submission" date="2024-06" db="EMBL/GenBank/DDBJ databases">
        <title>Genomic Encyclopedia of Type Strains, Phase IV (KMG-IV): sequencing the most valuable type-strain genomes for metagenomic binning, comparative biology and taxonomic classification.</title>
        <authorList>
            <person name="Goeker M."/>
        </authorList>
    </citation>
    <scope>NUCLEOTIDE SEQUENCE [LARGE SCALE GENOMIC DNA]</scope>
    <source>
        <strain evidence="5 6">DSM 100022</strain>
    </source>
</reference>